<keyword evidence="2" id="KW-1185">Reference proteome</keyword>
<dbReference type="EMBL" id="BMBA01000001">
    <property type="protein sequence ID" value="GFZ30725.1"/>
    <property type="molecule type" value="Genomic_DNA"/>
</dbReference>
<sequence>MSMSNYLEDKLLNLVLRNTAYTQPTTVYLALYTSDPGEADSGTEVSGGAYVRQAITFGVPSSNTVSNTNTITFPVATASWGTVTHVGIRDAVSAGNLLFSAALGTSQAVGVNNQMIFNAGQVTVNLD</sequence>
<evidence type="ECO:0000313" key="1">
    <source>
        <dbReference type="EMBL" id="GFZ30725.1"/>
    </source>
</evidence>
<comment type="caution">
    <text evidence="1">The sequence shown here is derived from an EMBL/GenBank/DDBJ whole genome shotgun (WGS) entry which is preliminary data.</text>
</comment>
<dbReference type="RefSeq" id="WP_206868769.1">
    <property type="nucleotide sequence ID" value="NZ_BMBA01000001.1"/>
</dbReference>
<evidence type="ECO:0000313" key="2">
    <source>
        <dbReference type="Proteomes" id="UP000663802"/>
    </source>
</evidence>
<proteinExistence type="predicted"/>
<gene>
    <name evidence="1" type="ORF">CSC2_12510</name>
</gene>
<dbReference type="Proteomes" id="UP000663802">
    <property type="component" value="Unassembled WGS sequence"/>
</dbReference>
<dbReference type="Pfam" id="PF23140">
    <property type="entry name" value="Gp80"/>
    <property type="match status" value="1"/>
</dbReference>
<protein>
    <submittedName>
        <fullName evidence="1">Uncharacterized protein</fullName>
    </submittedName>
</protein>
<accession>A0ABQ1E7G0</accession>
<dbReference type="InterPro" id="IPR056908">
    <property type="entry name" value="Gp80-like"/>
</dbReference>
<reference evidence="1 2" key="1">
    <citation type="journal article" date="2021" name="Int. J. Syst. Evol. Microbiol.">
        <title>Clostridium zeae sp. nov., isolated from corn silage.</title>
        <authorList>
            <person name="Kobayashi H."/>
            <person name="Tanizawa Y."/>
            <person name="Yagura M."/>
            <person name="Sakamoto M."/>
            <person name="Ohkuma M."/>
            <person name="Tohno M."/>
        </authorList>
    </citation>
    <scope>NUCLEOTIDE SEQUENCE [LARGE SCALE GENOMIC DNA]</scope>
    <source>
        <strain evidence="1 2">CSC2</strain>
    </source>
</reference>
<organism evidence="1 2">
    <name type="scientific">Clostridium zeae</name>
    <dbReference type="NCBI Taxonomy" id="2759022"/>
    <lineage>
        <taxon>Bacteria</taxon>
        <taxon>Bacillati</taxon>
        <taxon>Bacillota</taxon>
        <taxon>Clostridia</taxon>
        <taxon>Eubacteriales</taxon>
        <taxon>Clostridiaceae</taxon>
        <taxon>Clostridium</taxon>
    </lineage>
</organism>
<name>A0ABQ1E7G0_9CLOT</name>